<sequence length="457" mass="51895">MSGSAPAFHPVFAVTSIKDFIPLILDEEKGQEYALWVELFRSHACAYDVLDHIDASTPRPLSVDASTWNRIDAIVKQWIYLTISKDLLQTITKPGATAQELWRRLEENFRDGKHKHVVRVKNFYTMSDYFKYVKDVADQLGRFENPISEEKLLLQLISSLSEGKYDNIVTRIQNADPLPSFDNAQSVLVAEENLVDIYKTERMARDRLAQALVRPRSDFYKNLSFFTIISMSKDTNPSSSNTSHPAFTVGNNIKSFIPILLDQKEGQEYAIWAELFHSQACAYNVLDHIDPSVPRPPLVDDSTWNRIDGIVKQWIYGTISKDLLRTIIKPRATAQELWTRLEEIFDDGKNRPVMYPILQFRTDPSDKLFKTERMAPREVKPSGSVCYADSIGQDWTRQNWTGQEGRTGLDETGLDWTEQMSVLCLVEVEVVADGNTSSDELTMVVVVGGCGEHEDGG</sequence>
<protein>
    <submittedName>
        <fullName evidence="1">Uncharacterized protein</fullName>
    </submittedName>
</protein>
<dbReference type="PANTHER" id="PTHR47481">
    <property type="match status" value="1"/>
</dbReference>
<proteinExistence type="predicted"/>
<dbReference type="PANTHER" id="PTHR47481:SF38">
    <property type="entry name" value="POU DOMAIN, CLASS 4, TRANSCRIPTION FACTOR 1-LIKE"/>
    <property type="match status" value="1"/>
</dbReference>
<evidence type="ECO:0000313" key="1">
    <source>
        <dbReference type="EMBL" id="KAJ9557630.1"/>
    </source>
</evidence>
<evidence type="ECO:0000313" key="2">
    <source>
        <dbReference type="Proteomes" id="UP001172457"/>
    </source>
</evidence>
<comment type="caution">
    <text evidence="1">The sequence shown here is derived from an EMBL/GenBank/DDBJ whole genome shotgun (WGS) entry which is preliminary data.</text>
</comment>
<dbReference type="EMBL" id="JARYMX010000003">
    <property type="protein sequence ID" value="KAJ9557630.1"/>
    <property type="molecule type" value="Genomic_DNA"/>
</dbReference>
<reference evidence="1" key="1">
    <citation type="submission" date="2023-03" db="EMBL/GenBank/DDBJ databases">
        <title>Chromosome-scale reference genome and RAD-based genetic map of yellow starthistle (Centaurea solstitialis) reveal putative structural variation and QTLs associated with invader traits.</title>
        <authorList>
            <person name="Reatini B."/>
            <person name="Cang F.A."/>
            <person name="Jiang Q."/>
            <person name="Mckibben M.T.W."/>
            <person name="Barker M.S."/>
            <person name="Rieseberg L.H."/>
            <person name="Dlugosch K.M."/>
        </authorList>
    </citation>
    <scope>NUCLEOTIDE SEQUENCE</scope>
    <source>
        <strain evidence="1">CAN-66</strain>
        <tissue evidence="1">Leaf</tissue>
    </source>
</reference>
<dbReference type="Pfam" id="PF14223">
    <property type="entry name" value="Retrotran_gag_2"/>
    <property type="match status" value="1"/>
</dbReference>
<name>A0AA38WM98_9ASTR</name>
<dbReference type="AlphaFoldDB" id="A0AA38WM98"/>
<dbReference type="Proteomes" id="UP001172457">
    <property type="component" value="Chromosome 3"/>
</dbReference>
<organism evidence="1 2">
    <name type="scientific">Centaurea solstitialis</name>
    <name type="common">yellow star-thistle</name>
    <dbReference type="NCBI Taxonomy" id="347529"/>
    <lineage>
        <taxon>Eukaryota</taxon>
        <taxon>Viridiplantae</taxon>
        <taxon>Streptophyta</taxon>
        <taxon>Embryophyta</taxon>
        <taxon>Tracheophyta</taxon>
        <taxon>Spermatophyta</taxon>
        <taxon>Magnoliopsida</taxon>
        <taxon>eudicotyledons</taxon>
        <taxon>Gunneridae</taxon>
        <taxon>Pentapetalae</taxon>
        <taxon>asterids</taxon>
        <taxon>campanulids</taxon>
        <taxon>Asterales</taxon>
        <taxon>Asteraceae</taxon>
        <taxon>Carduoideae</taxon>
        <taxon>Cardueae</taxon>
        <taxon>Centaureinae</taxon>
        <taxon>Centaurea</taxon>
    </lineage>
</organism>
<accession>A0AA38WM98</accession>
<gene>
    <name evidence="1" type="ORF">OSB04_012244</name>
</gene>
<keyword evidence="2" id="KW-1185">Reference proteome</keyword>